<evidence type="ECO:0000313" key="3">
    <source>
        <dbReference type="EMBL" id="MFK7159876.1"/>
    </source>
</evidence>
<dbReference type="Gene3D" id="3.10.510.20">
    <property type="entry name" value="YcgL domain"/>
    <property type="match status" value="1"/>
</dbReference>
<dbReference type="Pfam" id="PF05166">
    <property type="entry name" value="YcgL"/>
    <property type="match status" value="1"/>
</dbReference>
<accession>A0ABW8PV71</accession>
<dbReference type="PANTHER" id="PTHR38109:SF1">
    <property type="entry name" value="PROTEIN YCGL"/>
    <property type="match status" value="1"/>
</dbReference>
<organism evidence="3 4">
    <name type="scientific">Marinospirillum alkalitolerans</name>
    <dbReference type="NCBI Taxonomy" id="3123374"/>
    <lineage>
        <taxon>Bacteria</taxon>
        <taxon>Pseudomonadati</taxon>
        <taxon>Pseudomonadota</taxon>
        <taxon>Gammaproteobacteria</taxon>
        <taxon>Oceanospirillales</taxon>
        <taxon>Oceanospirillaceae</taxon>
        <taxon>Marinospirillum</taxon>
    </lineage>
</organism>
<reference evidence="3 4" key="1">
    <citation type="submission" date="2024-02" db="EMBL/GenBank/DDBJ databases">
        <title>Marinospirillum sp. MEB 164 isolated from Lonar lake sediment.</title>
        <authorList>
            <person name="Joshi A."/>
            <person name="Thite S."/>
        </authorList>
    </citation>
    <scope>NUCLEOTIDE SEQUENCE [LARGE SCALE GENOMIC DNA]</scope>
    <source>
        <strain evidence="3 4">MEB164</strain>
    </source>
</reference>
<evidence type="ECO:0000259" key="2">
    <source>
        <dbReference type="PROSITE" id="PS51648"/>
    </source>
</evidence>
<evidence type="ECO:0000313" key="4">
    <source>
        <dbReference type="Proteomes" id="UP001621714"/>
    </source>
</evidence>
<dbReference type="EMBL" id="JBANFI010000001">
    <property type="protein sequence ID" value="MFK7159876.1"/>
    <property type="molecule type" value="Genomic_DNA"/>
</dbReference>
<feature type="domain" description="YcgL" evidence="2">
    <location>
        <begin position="3"/>
        <end position="87"/>
    </location>
</feature>
<proteinExistence type="inferred from homology"/>
<dbReference type="PROSITE" id="PS51648">
    <property type="entry name" value="YCGL"/>
    <property type="match status" value="1"/>
</dbReference>
<evidence type="ECO:0000256" key="1">
    <source>
        <dbReference type="HAMAP-Rule" id="MF_01866"/>
    </source>
</evidence>
<gene>
    <name evidence="3" type="ORF">V6U78_02335</name>
</gene>
<protein>
    <recommendedName>
        <fullName evidence="1">YcgL domain-containing protein V6U78_02335</fullName>
    </recommendedName>
</protein>
<dbReference type="HAMAP" id="MF_01866">
    <property type="entry name" value="UPF0745"/>
    <property type="match status" value="1"/>
</dbReference>
<name>A0ABW8PV71_9GAMM</name>
<keyword evidence="4" id="KW-1185">Reference proteome</keyword>
<dbReference type="RefSeq" id="WP_405336791.1">
    <property type="nucleotide sequence ID" value="NZ_JBANFI010000001.1"/>
</dbReference>
<dbReference type="InterPro" id="IPR027354">
    <property type="entry name" value="YcgL_dom"/>
</dbReference>
<dbReference type="PANTHER" id="PTHR38109">
    <property type="entry name" value="PROTEIN YCGL"/>
    <property type="match status" value="1"/>
</dbReference>
<dbReference type="InterPro" id="IPR038068">
    <property type="entry name" value="YcgL-like_sf"/>
</dbReference>
<dbReference type="SUPFAM" id="SSF160191">
    <property type="entry name" value="YcgL-like"/>
    <property type="match status" value="1"/>
</dbReference>
<sequence length="95" mass="11047">MVQLTEIYASPRRDELYLYVDAKRGLSCVPADLLAQFGTPRKALTLVLEKHKKLARADYEEVRQQLKLKGYYLQLPPAKEAYLLDLYRAPTEARY</sequence>
<dbReference type="Proteomes" id="UP001621714">
    <property type="component" value="Unassembled WGS sequence"/>
</dbReference>
<comment type="caution">
    <text evidence="3">The sequence shown here is derived from an EMBL/GenBank/DDBJ whole genome shotgun (WGS) entry which is preliminary data.</text>
</comment>